<dbReference type="GO" id="GO:0004674">
    <property type="term" value="F:protein serine/threonine kinase activity"/>
    <property type="evidence" value="ECO:0007669"/>
    <property type="project" value="UniProtKB-KW"/>
</dbReference>
<evidence type="ECO:0000256" key="1">
    <source>
        <dbReference type="ARBA" id="ARBA00022527"/>
    </source>
</evidence>
<dbReference type="SUPFAM" id="SSF56112">
    <property type="entry name" value="Protein kinase-like (PK-like)"/>
    <property type="match status" value="1"/>
</dbReference>
<comment type="caution">
    <text evidence="8">The sequence shown here is derived from an EMBL/GenBank/DDBJ whole genome shotgun (WGS) entry which is preliminary data.</text>
</comment>
<keyword evidence="9" id="KW-1185">Reference proteome</keyword>
<feature type="domain" description="Protein kinase" evidence="7">
    <location>
        <begin position="86"/>
        <end position="420"/>
    </location>
</feature>
<keyword evidence="5 6" id="KW-0067">ATP-binding</keyword>
<keyword evidence="1" id="KW-0723">Serine/threonine-protein kinase</keyword>
<keyword evidence="4 8" id="KW-0418">Kinase</keyword>
<dbReference type="Gene3D" id="1.10.510.10">
    <property type="entry name" value="Transferase(Phosphotransferase) domain 1"/>
    <property type="match status" value="1"/>
</dbReference>
<evidence type="ECO:0000256" key="6">
    <source>
        <dbReference type="PROSITE-ProRule" id="PRU10141"/>
    </source>
</evidence>
<dbReference type="GO" id="GO:0005524">
    <property type="term" value="F:ATP binding"/>
    <property type="evidence" value="ECO:0007669"/>
    <property type="project" value="UniProtKB-UniRule"/>
</dbReference>
<gene>
    <name evidence="8" type="ORF">QBC46DRAFT_454814</name>
</gene>
<keyword evidence="2" id="KW-0808">Transferase</keyword>
<dbReference type="SMART" id="SM00220">
    <property type="entry name" value="S_TKc"/>
    <property type="match status" value="1"/>
</dbReference>
<dbReference type="PANTHER" id="PTHR45646:SF11">
    <property type="entry name" value="SERINE_THREONINE-PROTEIN KINASE DOA"/>
    <property type="match status" value="1"/>
</dbReference>
<evidence type="ECO:0000256" key="3">
    <source>
        <dbReference type="ARBA" id="ARBA00022741"/>
    </source>
</evidence>
<evidence type="ECO:0000256" key="5">
    <source>
        <dbReference type="ARBA" id="ARBA00022840"/>
    </source>
</evidence>
<evidence type="ECO:0000313" key="9">
    <source>
        <dbReference type="Proteomes" id="UP001303473"/>
    </source>
</evidence>
<dbReference type="AlphaFoldDB" id="A0AAN6NHZ6"/>
<dbReference type="Gene3D" id="3.30.200.20">
    <property type="entry name" value="Phosphorylase Kinase, domain 1"/>
    <property type="match status" value="1"/>
</dbReference>
<feature type="binding site" evidence="6">
    <location>
        <position position="116"/>
    </location>
    <ligand>
        <name>ATP</name>
        <dbReference type="ChEBI" id="CHEBI:30616"/>
    </ligand>
</feature>
<organism evidence="8 9">
    <name type="scientific">Diplogelasinospora grovesii</name>
    <dbReference type="NCBI Taxonomy" id="303347"/>
    <lineage>
        <taxon>Eukaryota</taxon>
        <taxon>Fungi</taxon>
        <taxon>Dikarya</taxon>
        <taxon>Ascomycota</taxon>
        <taxon>Pezizomycotina</taxon>
        <taxon>Sordariomycetes</taxon>
        <taxon>Sordariomycetidae</taxon>
        <taxon>Sordariales</taxon>
        <taxon>Diplogelasinosporaceae</taxon>
        <taxon>Diplogelasinospora</taxon>
    </lineage>
</organism>
<proteinExistence type="predicted"/>
<evidence type="ECO:0000313" key="8">
    <source>
        <dbReference type="EMBL" id="KAK3946134.1"/>
    </source>
</evidence>
<dbReference type="InterPro" id="IPR011009">
    <property type="entry name" value="Kinase-like_dom_sf"/>
</dbReference>
<dbReference type="GO" id="GO:0043484">
    <property type="term" value="P:regulation of RNA splicing"/>
    <property type="evidence" value="ECO:0007669"/>
    <property type="project" value="TreeGrafter"/>
</dbReference>
<dbReference type="InterPro" id="IPR017441">
    <property type="entry name" value="Protein_kinase_ATP_BS"/>
</dbReference>
<dbReference type="PROSITE" id="PS00107">
    <property type="entry name" value="PROTEIN_KINASE_ATP"/>
    <property type="match status" value="1"/>
</dbReference>
<name>A0AAN6NHZ6_9PEZI</name>
<protein>
    <submittedName>
        <fullName evidence="8">Kinase-like domain-containing protein</fullName>
    </submittedName>
</protein>
<evidence type="ECO:0000256" key="4">
    <source>
        <dbReference type="ARBA" id="ARBA00022777"/>
    </source>
</evidence>
<dbReference type="Pfam" id="PF00069">
    <property type="entry name" value="Pkinase"/>
    <property type="match status" value="1"/>
</dbReference>
<dbReference type="Proteomes" id="UP001303473">
    <property type="component" value="Unassembled WGS sequence"/>
</dbReference>
<dbReference type="InterPro" id="IPR000719">
    <property type="entry name" value="Prot_kinase_dom"/>
</dbReference>
<dbReference type="PROSITE" id="PS50011">
    <property type="entry name" value="PROTEIN_KINASE_DOM"/>
    <property type="match status" value="1"/>
</dbReference>
<keyword evidence="3 6" id="KW-0547">Nucleotide-binding</keyword>
<evidence type="ECO:0000259" key="7">
    <source>
        <dbReference type="PROSITE" id="PS50011"/>
    </source>
</evidence>
<accession>A0AAN6NHZ6</accession>
<dbReference type="GO" id="GO:0005634">
    <property type="term" value="C:nucleus"/>
    <property type="evidence" value="ECO:0007669"/>
    <property type="project" value="TreeGrafter"/>
</dbReference>
<sequence length="433" mass="49392">MLARRLFRSSILVPLSPSRVYPSSLISRRFSVASSSRANMLQPRDFSASNFQMIDPSYKVEEEKLPTYKREAYYPMRIGEVIHGQYQVVAKLGYGISSTVWLCRDLREENKYWALKVYVNTLDWNQELQFPGRNHVRHLESYFKLKGPHGEHDVFVIQPLGLSLRTFAGITRTGVLPESSVAIAVQQVVAGLVYLHEAGVIHADLHADNLLNAITEGSTILSRVEEKELQEPSPRKQDHDRLIYVSRAMLGCHGPLTICDFGQARIGDDKDSKHTGNAMPVPYRAPEVILKMPWGNEIDVWSVGLLTWDLLNKDHPLFDLYDRENQELNDAHHLAAMTALRGPPPPEFLKRNLEETSKYWDEDGQWKGPVPLPSNTKTIEELVSTMAGIDDKKWFQNFIECCVEWQGRITPLQAFFHPWIKGQTSESVEKESP</sequence>
<dbReference type="InterPro" id="IPR051175">
    <property type="entry name" value="CLK_kinases"/>
</dbReference>
<reference evidence="9" key="1">
    <citation type="journal article" date="2023" name="Mol. Phylogenet. Evol.">
        <title>Genome-scale phylogeny and comparative genomics of the fungal order Sordariales.</title>
        <authorList>
            <person name="Hensen N."/>
            <person name="Bonometti L."/>
            <person name="Westerberg I."/>
            <person name="Brannstrom I.O."/>
            <person name="Guillou S."/>
            <person name="Cros-Aarteil S."/>
            <person name="Calhoun S."/>
            <person name="Haridas S."/>
            <person name="Kuo A."/>
            <person name="Mondo S."/>
            <person name="Pangilinan J."/>
            <person name="Riley R."/>
            <person name="LaButti K."/>
            <person name="Andreopoulos B."/>
            <person name="Lipzen A."/>
            <person name="Chen C."/>
            <person name="Yan M."/>
            <person name="Daum C."/>
            <person name="Ng V."/>
            <person name="Clum A."/>
            <person name="Steindorff A."/>
            <person name="Ohm R.A."/>
            <person name="Martin F."/>
            <person name="Silar P."/>
            <person name="Natvig D.O."/>
            <person name="Lalanne C."/>
            <person name="Gautier V."/>
            <person name="Ament-Velasquez S.L."/>
            <person name="Kruys A."/>
            <person name="Hutchinson M.I."/>
            <person name="Powell A.J."/>
            <person name="Barry K."/>
            <person name="Miller A.N."/>
            <person name="Grigoriev I.V."/>
            <person name="Debuchy R."/>
            <person name="Gladieux P."/>
            <person name="Hiltunen Thoren M."/>
            <person name="Johannesson H."/>
        </authorList>
    </citation>
    <scope>NUCLEOTIDE SEQUENCE [LARGE SCALE GENOMIC DNA]</scope>
    <source>
        <strain evidence="9">CBS 340.73</strain>
    </source>
</reference>
<dbReference type="EMBL" id="MU853752">
    <property type="protein sequence ID" value="KAK3946134.1"/>
    <property type="molecule type" value="Genomic_DNA"/>
</dbReference>
<dbReference type="PANTHER" id="PTHR45646">
    <property type="entry name" value="SERINE/THREONINE-PROTEIN KINASE DOA-RELATED"/>
    <property type="match status" value="1"/>
</dbReference>
<evidence type="ECO:0000256" key="2">
    <source>
        <dbReference type="ARBA" id="ARBA00022679"/>
    </source>
</evidence>